<evidence type="ECO:0000313" key="2">
    <source>
        <dbReference type="Proteomes" id="UP001364695"/>
    </source>
</evidence>
<sequence>MDGLDDAQLQRYARHILLDEVGVEGQERLAASHVLIVGAGGLGSPVALYLAASGVGHISLADDDTVDLTNLQRQILHTEASVGQAKVESAVQTLAALNPHVRVRPLAQRVDAAALDALLTPEARADGPDAWPPITLLIDASDNMATRQALNAAAVRHGVALVAGAALGLDGQMFIRDPAQSGAPCYACVFPPGQAYIEQRCATYGVLAPLVGWVGSLQALAALQILLGWPCPAAGALHLFDARSLSHQRMDVPADPHCPVCGGRSLP</sequence>
<dbReference type="Proteomes" id="UP001364695">
    <property type="component" value="Unassembled WGS sequence"/>
</dbReference>
<proteinExistence type="predicted"/>
<protein>
    <submittedName>
        <fullName evidence="1">HesA/MoeB/ThiF family protein</fullName>
    </submittedName>
</protein>
<name>A0ACC6P0S0_9BURK</name>
<keyword evidence="2" id="KW-1185">Reference proteome</keyword>
<gene>
    <name evidence="1" type="ORF">RV045_05000</name>
</gene>
<comment type="caution">
    <text evidence="1">The sequence shown here is derived from an EMBL/GenBank/DDBJ whole genome shotgun (WGS) entry which is preliminary data.</text>
</comment>
<reference evidence="1" key="1">
    <citation type="submission" date="2023-10" db="EMBL/GenBank/DDBJ databases">
        <title>Amphibacter perezi, gen. nov., sp. nov. a novel taxa of the family Comamonadaceae, class Betaproteobacteria isolated from the skin microbiota of Pelophylax perezi from different populations.</title>
        <authorList>
            <person name="Costa S."/>
            <person name="Proenca D.N."/>
            <person name="Lopes I."/>
            <person name="Morais P.V."/>
        </authorList>
    </citation>
    <scope>NUCLEOTIDE SEQUENCE</scope>
    <source>
        <strain evidence="1">SL12-8</strain>
    </source>
</reference>
<evidence type="ECO:0000313" key="1">
    <source>
        <dbReference type="EMBL" id="MEJ7137790.1"/>
    </source>
</evidence>
<accession>A0ACC6P0S0</accession>
<organism evidence="1 2">
    <name type="scientific">Amphibiibacter pelophylacis</name>
    <dbReference type="NCBI Taxonomy" id="1799477"/>
    <lineage>
        <taxon>Bacteria</taxon>
        <taxon>Pseudomonadati</taxon>
        <taxon>Pseudomonadota</taxon>
        <taxon>Betaproteobacteria</taxon>
        <taxon>Burkholderiales</taxon>
        <taxon>Sphaerotilaceae</taxon>
        <taxon>Amphibiibacter</taxon>
    </lineage>
</organism>
<dbReference type="EMBL" id="JAWDIE010000006">
    <property type="protein sequence ID" value="MEJ7137790.1"/>
    <property type="molecule type" value="Genomic_DNA"/>
</dbReference>